<proteinExistence type="predicted"/>
<evidence type="ECO:0000256" key="1">
    <source>
        <dbReference type="SAM" id="Phobius"/>
    </source>
</evidence>
<reference evidence="3" key="1">
    <citation type="submission" date="2016-10" db="EMBL/GenBank/DDBJ databases">
        <authorList>
            <person name="Varghese N."/>
            <person name="Submissions S."/>
        </authorList>
    </citation>
    <scope>NUCLEOTIDE SEQUENCE [LARGE SCALE GENOMIC DNA]</scope>
    <source>
        <strain evidence="3">LMG 22563</strain>
    </source>
</reference>
<accession>A0A1I3I5U6</accession>
<feature type="transmembrane region" description="Helical" evidence="1">
    <location>
        <begin position="97"/>
        <end position="120"/>
    </location>
</feature>
<evidence type="ECO:0000313" key="3">
    <source>
        <dbReference type="Proteomes" id="UP000183018"/>
    </source>
</evidence>
<organism evidence="2 3">
    <name type="scientific">Phytopseudomonas argentinensis</name>
    <dbReference type="NCBI Taxonomy" id="289370"/>
    <lineage>
        <taxon>Bacteria</taxon>
        <taxon>Pseudomonadati</taxon>
        <taxon>Pseudomonadota</taxon>
        <taxon>Gammaproteobacteria</taxon>
        <taxon>Pseudomonadales</taxon>
        <taxon>Pseudomonadaceae</taxon>
        <taxon>Phytopseudomonas</taxon>
    </lineage>
</organism>
<keyword evidence="1" id="KW-1133">Transmembrane helix</keyword>
<name>A0A1I3I5U6_9GAMM</name>
<dbReference type="EMBL" id="FORC01000001">
    <property type="protein sequence ID" value="SFI43291.1"/>
    <property type="molecule type" value="Genomic_DNA"/>
</dbReference>
<protein>
    <submittedName>
        <fullName evidence="2">Uncharacterized protein</fullName>
    </submittedName>
</protein>
<feature type="transmembrane region" description="Helical" evidence="1">
    <location>
        <begin position="58"/>
        <end position="76"/>
    </location>
</feature>
<gene>
    <name evidence="2" type="ORF">SAMN05216602_1437</name>
</gene>
<dbReference type="AlphaFoldDB" id="A0A1I3I5U6"/>
<sequence length="168" mass="18999">MKMPKRQRPPLRLILRAASEIPRAIALGCIPVLLSTETQEQFEKIFEWLLAAPLLVDYYMKLLIAFGVVGVCTYLWRFGSSRHQTVWGAIHRFFGDIGGSLLTAIRTGLGAIMGFMLVWPWMEAKTLTVANYLEMLFLMVVLLGVCVLISILEETLRDPKEISRTGKI</sequence>
<keyword evidence="1" id="KW-0472">Membrane</keyword>
<keyword evidence="3" id="KW-1185">Reference proteome</keyword>
<dbReference type="Proteomes" id="UP000183018">
    <property type="component" value="Unassembled WGS sequence"/>
</dbReference>
<dbReference type="OrthoDB" id="7033745at2"/>
<dbReference type="RefSeq" id="WP_074881627.1">
    <property type="nucleotide sequence ID" value="NZ_FORC01000001.1"/>
</dbReference>
<evidence type="ECO:0000313" key="2">
    <source>
        <dbReference type="EMBL" id="SFI43291.1"/>
    </source>
</evidence>
<keyword evidence="1" id="KW-0812">Transmembrane</keyword>
<feature type="transmembrane region" description="Helical" evidence="1">
    <location>
        <begin position="132"/>
        <end position="152"/>
    </location>
</feature>